<proteinExistence type="predicted"/>
<gene>
    <name evidence="1" type="ORF">HPB49_008149</name>
</gene>
<evidence type="ECO:0000313" key="2">
    <source>
        <dbReference type="Proteomes" id="UP000821865"/>
    </source>
</evidence>
<dbReference type="EMBL" id="CM023474">
    <property type="protein sequence ID" value="KAH7949359.1"/>
    <property type="molecule type" value="Genomic_DNA"/>
</dbReference>
<keyword evidence="2" id="KW-1185">Reference proteome</keyword>
<name>A0ACB8CQE4_DERSI</name>
<accession>A0ACB8CQE4</accession>
<reference evidence="1" key="1">
    <citation type="submission" date="2020-05" db="EMBL/GenBank/DDBJ databases">
        <title>Large-scale comparative analyses of tick genomes elucidate their genetic diversity and vector capacities.</title>
        <authorList>
            <person name="Jia N."/>
            <person name="Wang J."/>
            <person name="Shi W."/>
            <person name="Du L."/>
            <person name="Sun Y."/>
            <person name="Zhan W."/>
            <person name="Jiang J."/>
            <person name="Wang Q."/>
            <person name="Zhang B."/>
            <person name="Ji P."/>
            <person name="Sakyi L.B."/>
            <person name="Cui X."/>
            <person name="Yuan T."/>
            <person name="Jiang B."/>
            <person name="Yang W."/>
            <person name="Lam T.T.-Y."/>
            <person name="Chang Q."/>
            <person name="Ding S."/>
            <person name="Wang X."/>
            <person name="Zhu J."/>
            <person name="Ruan X."/>
            <person name="Zhao L."/>
            <person name="Wei J."/>
            <person name="Que T."/>
            <person name="Du C."/>
            <person name="Cheng J."/>
            <person name="Dai P."/>
            <person name="Han X."/>
            <person name="Huang E."/>
            <person name="Gao Y."/>
            <person name="Liu J."/>
            <person name="Shao H."/>
            <person name="Ye R."/>
            <person name="Li L."/>
            <person name="Wei W."/>
            <person name="Wang X."/>
            <person name="Wang C."/>
            <person name="Yang T."/>
            <person name="Huo Q."/>
            <person name="Li W."/>
            <person name="Guo W."/>
            <person name="Chen H."/>
            <person name="Zhou L."/>
            <person name="Ni X."/>
            <person name="Tian J."/>
            <person name="Zhou Y."/>
            <person name="Sheng Y."/>
            <person name="Liu T."/>
            <person name="Pan Y."/>
            <person name="Xia L."/>
            <person name="Li J."/>
            <person name="Zhao F."/>
            <person name="Cao W."/>
        </authorList>
    </citation>
    <scope>NUCLEOTIDE SEQUENCE</scope>
    <source>
        <strain evidence="1">Dsil-2018</strain>
    </source>
</reference>
<sequence length="59" mass="6463">MLPSKTLEMKGQRCHDGKHSEKHMTMLLCANADRSDKHPLLAIEMSATSLPSKAIGAFP</sequence>
<organism evidence="1 2">
    <name type="scientific">Dermacentor silvarum</name>
    <name type="common">Tick</name>
    <dbReference type="NCBI Taxonomy" id="543639"/>
    <lineage>
        <taxon>Eukaryota</taxon>
        <taxon>Metazoa</taxon>
        <taxon>Ecdysozoa</taxon>
        <taxon>Arthropoda</taxon>
        <taxon>Chelicerata</taxon>
        <taxon>Arachnida</taxon>
        <taxon>Acari</taxon>
        <taxon>Parasitiformes</taxon>
        <taxon>Ixodida</taxon>
        <taxon>Ixodoidea</taxon>
        <taxon>Ixodidae</taxon>
        <taxon>Rhipicephalinae</taxon>
        <taxon>Dermacentor</taxon>
    </lineage>
</organism>
<dbReference type="Proteomes" id="UP000821865">
    <property type="component" value="Chromosome 5"/>
</dbReference>
<comment type="caution">
    <text evidence="1">The sequence shown here is derived from an EMBL/GenBank/DDBJ whole genome shotgun (WGS) entry which is preliminary data.</text>
</comment>
<protein>
    <submittedName>
        <fullName evidence="1">Uncharacterized protein</fullName>
    </submittedName>
</protein>
<evidence type="ECO:0000313" key="1">
    <source>
        <dbReference type="EMBL" id="KAH7949359.1"/>
    </source>
</evidence>